<sequence>MESIVIYAKLGSNLQTLIDKNLYLVRGGPEEVRSAITLSGSRSLPSNPLPFPAFRFLESPAISGNGRGNGNGTAEGERGPTVKALGERVNPTSTAEEEDVDGRRSPKTSSSVKCRSFL</sequence>
<gene>
    <name evidence="2" type="ORF">ANE_LOCUS28709</name>
</gene>
<dbReference type="EMBL" id="CABITT030000008">
    <property type="protein sequence ID" value="VVB18265.1"/>
    <property type="molecule type" value="Genomic_DNA"/>
</dbReference>
<feature type="region of interest" description="Disordered" evidence="1">
    <location>
        <begin position="62"/>
        <end position="118"/>
    </location>
</feature>
<reference evidence="2" key="1">
    <citation type="submission" date="2019-07" db="EMBL/GenBank/DDBJ databases">
        <authorList>
            <person name="Dittberner H."/>
        </authorList>
    </citation>
    <scope>NUCLEOTIDE SEQUENCE [LARGE SCALE GENOMIC DNA]</scope>
</reference>
<evidence type="ECO:0000313" key="3">
    <source>
        <dbReference type="Proteomes" id="UP000489600"/>
    </source>
</evidence>
<keyword evidence="3" id="KW-1185">Reference proteome</keyword>
<feature type="compositionally biased region" description="Polar residues" evidence="1">
    <location>
        <begin position="107"/>
        <end position="118"/>
    </location>
</feature>
<name>A0A565CX26_9BRAS</name>
<dbReference type="Proteomes" id="UP000489600">
    <property type="component" value="Unassembled WGS sequence"/>
</dbReference>
<organism evidence="2 3">
    <name type="scientific">Arabis nemorensis</name>
    <dbReference type="NCBI Taxonomy" id="586526"/>
    <lineage>
        <taxon>Eukaryota</taxon>
        <taxon>Viridiplantae</taxon>
        <taxon>Streptophyta</taxon>
        <taxon>Embryophyta</taxon>
        <taxon>Tracheophyta</taxon>
        <taxon>Spermatophyta</taxon>
        <taxon>Magnoliopsida</taxon>
        <taxon>eudicotyledons</taxon>
        <taxon>Gunneridae</taxon>
        <taxon>Pentapetalae</taxon>
        <taxon>rosids</taxon>
        <taxon>malvids</taxon>
        <taxon>Brassicales</taxon>
        <taxon>Brassicaceae</taxon>
        <taxon>Arabideae</taxon>
        <taxon>Arabis</taxon>
    </lineage>
</organism>
<evidence type="ECO:0000256" key="1">
    <source>
        <dbReference type="SAM" id="MobiDB-lite"/>
    </source>
</evidence>
<evidence type="ECO:0000313" key="2">
    <source>
        <dbReference type="EMBL" id="VVB18265.1"/>
    </source>
</evidence>
<accession>A0A565CX26</accession>
<comment type="caution">
    <text evidence="2">The sequence shown here is derived from an EMBL/GenBank/DDBJ whole genome shotgun (WGS) entry which is preliminary data.</text>
</comment>
<protein>
    <submittedName>
        <fullName evidence="2">Uncharacterized protein</fullName>
    </submittedName>
</protein>
<dbReference type="AlphaFoldDB" id="A0A565CX26"/>
<proteinExistence type="predicted"/>